<comment type="caution">
    <text evidence="1">The sequence shown here is derived from an EMBL/GenBank/DDBJ whole genome shotgun (WGS) entry which is preliminary data.</text>
</comment>
<evidence type="ECO:0000313" key="2">
    <source>
        <dbReference type="Proteomes" id="UP001054821"/>
    </source>
</evidence>
<dbReference type="AlphaFoldDB" id="A0AAD4V3W4"/>
<sequence length="111" mass="12003">MFHHPGSKNVLCMLANLTEYTANLENQLNFLKVSNIVFQNSNNELLTELNEANSKVINLTIGAEKLDKMLNIGKVYGDKSGLGFNGNDSSASSSSTKFIKATISVVSSFGL</sequence>
<dbReference type="Proteomes" id="UP001054821">
    <property type="component" value="Chromosome 7"/>
</dbReference>
<protein>
    <submittedName>
        <fullName evidence="1">Uncharacterized protein</fullName>
    </submittedName>
</protein>
<reference evidence="1 2" key="1">
    <citation type="journal article" date="2022" name="G3 (Bethesda)">
        <title>Whole-genome sequence and methylome profiling of the almond [Prunus dulcis (Mill.) D.A. Webb] cultivar 'Nonpareil'.</title>
        <authorList>
            <person name="D'Amico-Willman K.M."/>
            <person name="Ouma W.Z."/>
            <person name="Meulia T."/>
            <person name="Sideli G.M."/>
            <person name="Gradziel T.M."/>
            <person name="Fresnedo-Ramirez J."/>
        </authorList>
    </citation>
    <scope>NUCLEOTIDE SEQUENCE [LARGE SCALE GENOMIC DNA]</scope>
    <source>
        <strain evidence="1">Clone GOH B32 T37-40</strain>
    </source>
</reference>
<name>A0AAD4V3W4_PRUDU</name>
<evidence type="ECO:0000313" key="1">
    <source>
        <dbReference type="EMBL" id="KAI5317808.1"/>
    </source>
</evidence>
<organism evidence="1 2">
    <name type="scientific">Prunus dulcis</name>
    <name type="common">Almond</name>
    <name type="synonym">Amygdalus dulcis</name>
    <dbReference type="NCBI Taxonomy" id="3755"/>
    <lineage>
        <taxon>Eukaryota</taxon>
        <taxon>Viridiplantae</taxon>
        <taxon>Streptophyta</taxon>
        <taxon>Embryophyta</taxon>
        <taxon>Tracheophyta</taxon>
        <taxon>Spermatophyta</taxon>
        <taxon>Magnoliopsida</taxon>
        <taxon>eudicotyledons</taxon>
        <taxon>Gunneridae</taxon>
        <taxon>Pentapetalae</taxon>
        <taxon>rosids</taxon>
        <taxon>fabids</taxon>
        <taxon>Rosales</taxon>
        <taxon>Rosaceae</taxon>
        <taxon>Amygdaloideae</taxon>
        <taxon>Amygdaleae</taxon>
        <taxon>Prunus</taxon>
    </lineage>
</organism>
<keyword evidence="2" id="KW-1185">Reference proteome</keyword>
<proteinExistence type="predicted"/>
<gene>
    <name evidence="1" type="ORF">L3X38_037515</name>
</gene>
<dbReference type="EMBL" id="JAJFAZ020000007">
    <property type="protein sequence ID" value="KAI5317808.1"/>
    <property type="molecule type" value="Genomic_DNA"/>
</dbReference>
<accession>A0AAD4V3W4</accession>